<evidence type="ECO:0000313" key="3">
    <source>
        <dbReference type="Proteomes" id="UP000219452"/>
    </source>
</evidence>
<proteinExistence type="predicted"/>
<sequence length="223" mass="25437">MKADIRLMITADGSHTAVNQVFGKPYHSIHGAYQESQRVYIELGLLAAFNKFPETDLHVFEMGFGTGLNALLTAREAQIHQRRVVYSAIDAYPMAIDDARQLNYDAFFGTSYLSKLHESPWNERVAVDTYFTLTKHEGNVQELDTTERFHVIYFDAFAPTAQPELWEPEVFEKMARLLLPGGMLTTYCSRSYVQRNMRSAGLTVEKHSGPLHKRDVIRAVKMD</sequence>
<protein>
    <submittedName>
        <fullName evidence="2">tRNA U34 5-methylaminomethyl-2-thiouridine-forming methyltransferase MnmC</fullName>
    </submittedName>
</protein>
<dbReference type="Pfam" id="PF05430">
    <property type="entry name" value="Methyltransf_30"/>
    <property type="match status" value="1"/>
</dbReference>
<evidence type="ECO:0000313" key="2">
    <source>
        <dbReference type="EMBL" id="SOD89517.1"/>
    </source>
</evidence>
<keyword evidence="2" id="KW-0808">Transferase</keyword>
<dbReference type="SUPFAM" id="SSF53335">
    <property type="entry name" value="S-adenosyl-L-methionine-dependent methyltransferases"/>
    <property type="match status" value="1"/>
</dbReference>
<dbReference type="Proteomes" id="UP000219452">
    <property type="component" value="Unassembled WGS sequence"/>
</dbReference>
<accession>A0A286G1U6</accession>
<dbReference type="GO" id="GO:0032259">
    <property type="term" value="P:methylation"/>
    <property type="evidence" value="ECO:0007669"/>
    <property type="project" value="UniProtKB-KW"/>
</dbReference>
<dbReference type="NCBIfam" id="NF033855">
    <property type="entry name" value="tRNA_MNMC2"/>
    <property type="match status" value="1"/>
</dbReference>
<dbReference type="AlphaFoldDB" id="A0A286G1U6"/>
<dbReference type="OrthoDB" id="9786494at2"/>
<dbReference type="EMBL" id="OCNH01000002">
    <property type="protein sequence ID" value="SOD89517.1"/>
    <property type="molecule type" value="Genomic_DNA"/>
</dbReference>
<reference evidence="3" key="1">
    <citation type="submission" date="2017-09" db="EMBL/GenBank/DDBJ databases">
        <authorList>
            <person name="Varghese N."/>
            <person name="Submissions S."/>
        </authorList>
    </citation>
    <scope>NUCLEOTIDE SEQUENCE [LARGE SCALE GENOMIC DNA]</scope>
    <source>
        <strain evidence="3">DSM 29961</strain>
    </source>
</reference>
<dbReference type="InterPro" id="IPR047785">
    <property type="entry name" value="tRNA_MNMC2"/>
</dbReference>
<dbReference type="RefSeq" id="WP_097126689.1">
    <property type="nucleotide sequence ID" value="NZ_OCNH01000002.1"/>
</dbReference>
<keyword evidence="2" id="KW-0489">Methyltransferase</keyword>
<feature type="domain" description="MnmC-like methyltransferase" evidence="1">
    <location>
        <begin position="137"/>
        <end position="221"/>
    </location>
</feature>
<organism evidence="2 3">
    <name type="scientific">Spirosoma fluviale</name>
    <dbReference type="NCBI Taxonomy" id="1597977"/>
    <lineage>
        <taxon>Bacteria</taxon>
        <taxon>Pseudomonadati</taxon>
        <taxon>Bacteroidota</taxon>
        <taxon>Cytophagia</taxon>
        <taxon>Cytophagales</taxon>
        <taxon>Cytophagaceae</taxon>
        <taxon>Spirosoma</taxon>
    </lineage>
</organism>
<dbReference type="PANTHER" id="PTHR39963:SF1">
    <property type="entry name" value="MNMC-LIKE METHYLTRANSFERASE DOMAIN-CONTAINING PROTEIN"/>
    <property type="match status" value="1"/>
</dbReference>
<dbReference type="Gene3D" id="3.40.50.150">
    <property type="entry name" value="Vaccinia Virus protein VP39"/>
    <property type="match status" value="1"/>
</dbReference>
<dbReference type="InterPro" id="IPR008471">
    <property type="entry name" value="MnmC-like_methylTransf"/>
</dbReference>
<dbReference type="GO" id="GO:0004808">
    <property type="term" value="F:tRNA (5-methylaminomethyl-2-thiouridylate)(34)-methyltransferase activity"/>
    <property type="evidence" value="ECO:0007669"/>
    <property type="project" value="InterPro"/>
</dbReference>
<dbReference type="InterPro" id="IPR029063">
    <property type="entry name" value="SAM-dependent_MTases_sf"/>
</dbReference>
<gene>
    <name evidence="2" type="ORF">SAMN06269250_3094</name>
</gene>
<keyword evidence="3" id="KW-1185">Reference proteome</keyword>
<dbReference type="GO" id="GO:0016645">
    <property type="term" value="F:oxidoreductase activity, acting on the CH-NH group of donors"/>
    <property type="evidence" value="ECO:0007669"/>
    <property type="project" value="InterPro"/>
</dbReference>
<evidence type="ECO:0000259" key="1">
    <source>
        <dbReference type="Pfam" id="PF05430"/>
    </source>
</evidence>
<name>A0A286G1U6_9BACT</name>
<dbReference type="PANTHER" id="PTHR39963">
    <property type="entry name" value="SLL0983 PROTEIN"/>
    <property type="match status" value="1"/>
</dbReference>